<evidence type="ECO:0000313" key="3">
    <source>
        <dbReference type="EMBL" id="SMD05754.1"/>
    </source>
</evidence>
<gene>
    <name evidence="3" type="ORF">SAMN04488524_4515</name>
</gene>
<dbReference type="InterPro" id="IPR032616">
    <property type="entry name" value="DUF4886"/>
</dbReference>
<dbReference type="Gene3D" id="3.40.50.1110">
    <property type="entry name" value="SGNH hydrolase"/>
    <property type="match status" value="1"/>
</dbReference>
<dbReference type="InterPro" id="IPR036514">
    <property type="entry name" value="SGNH_hydro_sf"/>
</dbReference>
<dbReference type="GO" id="GO:0016788">
    <property type="term" value="F:hydrolase activity, acting on ester bonds"/>
    <property type="evidence" value="ECO:0007669"/>
    <property type="project" value="UniProtKB-ARBA"/>
</dbReference>
<dbReference type="AlphaFoldDB" id="A0A1W2E7L3"/>
<keyword evidence="1" id="KW-0732">Signal</keyword>
<evidence type="ECO:0000313" key="4">
    <source>
        <dbReference type="Proteomes" id="UP000192756"/>
    </source>
</evidence>
<sequence length="298" mass="33996">MKMLIRINLVAVFVLVMCSQLNAQQAGKTLRVLMIGNSFSQNASRYLPQMAEEAHIHLVLGRAEMGGCSLKRHWDSVLVNNLDTNRGKAYKGKSLRQLLSSQKWDIVTMQQYSLLSGDEASYQPFAKNIYDLVKSYQPDARIYVHQTWAYRADAVNWGMIDGEKRAKDNKEMWQKSRAAYHHLAKDLGNLPVIPSGDAFFQVATDGKWGFKKDTSFNYANPVYPALPSQKNSINVGYRWEKDKKLQFDPNHANEAGCYLAGLVWYNHLFERNPTQLKFKPDAVSDEFAGFLKEVAFKN</sequence>
<dbReference type="SUPFAM" id="SSF52266">
    <property type="entry name" value="SGNH hydrolase"/>
    <property type="match status" value="1"/>
</dbReference>
<proteinExistence type="predicted"/>
<reference evidence="4" key="1">
    <citation type="submission" date="2017-04" db="EMBL/GenBank/DDBJ databases">
        <authorList>
            <person name="Varghese N."/>
            <person name="Submissions S."/>
        </authorList>
    </citation>
    <scope>NUCLEOTIDE SEQUENCE [LARGE SCALE GENOMIC DNA]</scope>
    <source>
        <strain evidence="4">DSM 12126</strain>
    </source>
</reference>
<accession>A0A1W2E7L3</accession>
<dbReference type="Pfam" id="PF16227">
    <property type="entry name" value="DUF4886"/>
    <property type="match status" value="1"/>
</dbReference>
<feature type="domain" description="DUF4886" evidence="2">
    <location>
        <begin position="32"/>
        <end position="200"/>
    </location>
</feature>
<dbReference type="EMBL" id="FWXT01000005">
    <property type="protein sequence ID" value="SMD05754.1"/>
    <property type="molecule type" value="Genomic_DNA"/>
</dbReference>
<protein>
    <recommendedName>
        <fullName evidence="2">DUF4886 domain-containing protein</fullName>
    </recommendedName>
</protein>
<name>A0A1W2E7L3_9SPHI</name>
<feature type="signal peptide" evidence="1">
    <location>
        <begin position="1"/>
        <end position="23"/>
    </location>
</feature>
<dbReference type="Proteomes" id="UP000192756">
    <property type="component" value="Unassembled WGS sequence"/>
</dbReference>
<organism evidence="3 4">
    <name type="scientific">Pedobacter africanus</name>
    <dbReference type="NCBI Taxonomy" id="151894"/>
    <lineage>
        <taxon>Bacteria</taxon>
        <taxon>Pseudomonadati</taxon>
        <taxon>Bacteroidota</taxon>
        <taxon>Sphingobacteriia</taxon>
        <taxon>Sphingobacteriales</taxon>
        <taxon>Sphingobacteriaceae</taxon>
        <taxon>Pedobacter</taxon>
    </lineage>
</organism>
<feature type="chain" id="PRO_5012845623" description="DUF4886 domain-containing protein" evidence="1">
    <location>
        <begin position="24"/>
        <end position="298"/>
    </location>
</feature>
<evidence type="ECO:0000259" key="2">
    <source>
        <dbReference type="Pfam" id="PF16227"/>
    </source>
</evidence>
<dbReference type="STRING" id="151894.SAMN04488524_4515"/>
<keyword evidence="4" id="KW-1185">Reference proteome</keyword>
<dbReference type="OrthoDB" id="265974at2"/>
<evidence type="ECO:0000256" key="1">
    <source>
        <dbReference type="SAM" id="SignalP"/>
    </source>
</evidence>